<feature type="domain" description="SnoaL-like" evidence="2">
    <location>
        <begin position="24"/>
        <end position="120"/>
    </location>
</feature>
<dbReference type="InterPro" id="IPR008317">
    <property type="entry name" value="UCP030561"/>
</dbReference>
<dbReference type="InterPro" id="IPR037401">
    <property type="entry name" value="SnoaL-like"/>
</dbReference>
<name>A0A4Q1K8E6_9FLAO</name>
<organism evidence="3 4">
    <name type="scientific">Flavobacterium stagni</name>
    <dbReference type="NCBI Taxonomy" id="2506421"/>
    <lineage>
        <taxon>Bacteria</taxon>
        <taxon>Pseudomonadati</taxon>
        <taxon>Bacteroidota</taxon>
        <taxon>Flavobacteriia</taxon>
        <taxon>Flavobacteriales</taxon>
        <taxon>Flavobacteriaceae</taxon>
        <taxon>Flavobacterium</taxon>
    </lineage>
</organism>
<keyword evidence="3" id="KW-0413">Isomerase</keyword>
<feature type="signal peptide" evidence="1">
    <location>
        <begin position="1"/>
        <end position="19"/>
    </location>
</feature>
<sequence>MKKLFLLCMFVSALGSAQTAEQIVQKQVEAYNQKDLNAFMDCYSEDVKLYTYPNTLDVEGKAKMREQYAQFFNSAKTLHCTVVKRIVSGNRIIDEESVQYNSTTFGGVAIYEVKDGKIISVTFLN</sequence>
<protein>
    <submittedName>
        <fullName evidence="3">Steroid delta-isomerase</fullName>
    </submittedName>
</protein>
<keyword evidence="4" id="KW-1185">Reference proteome</keyword>
<dbReference type="Proteomes" id="UP000289857">
    <property type="component" value="Unassembled WGS sequence"/>
</dbReference>
<gene>
    <name evidence="3" type="ORF">EQG61_11315</name>
</gene>
<dbReference type="OrthoDB" id="9797498at2"/>
<reference evidence="4" key="1">
    <citation type="submission" date="2019-01" db="EMBL/GenBank/DDBJ databases">
        <title>Cytophagaceae bacterium strain CAR-16.</title>
        <authorList>
            <person name="Chen W.-M."/>
        </authorList>
    </citation>
    <scope>NUCLEOTIDE SEQUENCE [LARGE SCALE GENOMIC DNA]</scope>
    <source>
        <strain evidence="4">WWJ-16</strain>
    </source>
</reference>
<dbReference type="RefSeq" id="WP_129462053.1">
    <property type="nucleotide sequence ID" value="NZ_SBKN01000007.1"/>
</dbReference>
<dbReference type="EMBL" id="SBKN01000007">
    <property type="protein sequence ID" value="RXR21593.1"/>
    <property type="molecule type" value="Genomic_DNA"/>
</dbReference>
<comment type="caution">
    <text evidence="3">The sequence shown here is derived from an EMBL/GenBank/DDBJ whole genome shotgun (WGS) entry which is preliminary data.</text>
</comment>
<dbReference type="AlphaFoldDB" id="A0A4Q1K8E6"/>
<dbReference type="InterPro" id="IPR032710">
    <property type="entry name" value="NTF2-like_dom_sf"/>
</dbReference>
<proteinExistence type="predicted"/>
<dbReference type="GO" id="GO:0016853">
    <property type="term" value="F:isomerase activity"/>
    <property type="evidence" value="ECO:0007669"/>
    <property type="project" value="UniProtKB-KW"/>
</dbReference>
<evidence type="ECO:0000259" key="2">
    <source>
        <dbReference type="Pfam" id="PF12680"/>
    </source>
</evidence>
<dbReference type="Pfam" id="PF12680">
    <property type="entry name" value="SnoaL_2"/>
    <property type="match status" value="1"/>
</dbReference>
<accession>A0A4Q1K8E6</accession>
<evidence type="ECO:0000313" key="4">
    <source>
        <dbReference type="Proteomes" id="UP000289857"/>
    </source>
</evidence>
<keyword evidence="1" id="KW-0732">Signal</keyword>
<evidence type="ECO:0000256" key="1">
    <source>
        <dbReference type="SAM" id="SignalP"/>
    </source>
</evidence>
<feature type="chain" id="PRO_5020490019" evidence="1">
    <location>
        <begin position="20"/>
        <end position="125"/>
    </location>
</feature>
<evidence type="ECO:0000313" key="3">
    <source>
        <dbReference type="EMBL" id="RXR21593.1"/>
    </source>
</evidence>
<dbReference type="Gene3D" id="3.10.450.50">
    <property type="match status" value="1"/>
</dbReference>
<dbReference type="SUPFAM" id="SSF54427">
    <property type="entry name" value="NTF2-like"/>
    <property type="match status" value="1"/>
</dbReference>
<dbReference type="PIRSF" id="PIRSF030561">
    <property type="entry name" value="UCP030561"/>
    <property type="match status" value="1"/>
</dbReference>